<gene>
    <name evidence="2" type="ORF">A3F61_03230</name>
</gene>
<dbReference type="EMBL" id="MHCA01000027">
    <property type="protein sequence ID" value="OGY12027.1"/>
    <property type="molecule type" value="Genomic_DNA"/>
</dbReference>
<evidence type="ECO:0000313" key="2">
    <source>
        <dbReference type="EMBL" id="OGY12027.1"/>
    </source>
</evidence>
<dbReference type="AlphaFoldDB" id="A0A1G1V9P8"/>
<sequence>MLTTVSARQIQREYKKVFEKANKSKEPIIVMSNNKPQGAVIGLDLLEKLRIEEVISQARKEYQTGKTTVIKTQKDLEKHFREIDKMV</sequence>
<name>A0A1G1V9P8_9BACT</name>
<dbReference type="SUPFAM" id="SSF143120">
    <property type="entry name" value="YefM-like"/>
    <property type="match status" value="1"/>
</dbReference>
<dbReference type="STRING" id="1797517.A3F61_03230"/>
<reference evidence="2 3" key="1">
    <citation type="journal article" date="2016" name="Nat. Commun.">
        <title>Thousands of microbial genomes shed light on interconnected biogeochemical processes in an aquifer system.</title>
        <authorList>
            <person name="Anantharaman K."/>
            <person name="Brown C.T."/>
            <person name="Hug L.A."/>
            <person name="Sharon I."/>
            <person name="Castelle C.J."/>
            <person name="Probst A.J."/>
            <person name="Thomas B.C."/>
            <person name="Singh A."/>
            <person name="Wilkins M.J."/>
            <person name="Karaoz U."/>
            <person name="Brodie E.L."/>
            <person name="Williams K.H."/>
            <person name="Hubbard S.S."/>
            <person name="Banfield J.F."/>
        </authorList>
    </citation>
    <scope>NUCLEOTIDE SEQUENCE [LARGE SCALE GENOMIC DNA]</scope>
</reference>
<dbReference type="Proteomes" id="UP000178272">
    <property type="component" value="Unassembled WGS sequence"/>
</dbReference>
<dbReference type="Gene3D" id="3.40.1620.10">
    <property type="entry name" value="YefM-like domain"/>
    <property type="match status" value="1"/>
</dbReference>
<dbReference type="NCBIfam" id="TIGR01552">
    <property type="entry name" value="phd_fam"/>
    <property type="match status" value="1"/>
</dbReference>
<comment type="caution">
    <text evidence="2">The sequence shown here is derived from an EMBL/GenBank/DDBJ whole genome shotgun (WGS) entry which is preliminary data.</text>
</comment>
<protein>
    <recommendedName>
        <fullName evidence="4">Antitoxin</fullName>
    </recommendedName>
</protein>
<evidence type="ECO:0000256" key="1">
    <source>
        <dbReference type="ARBA" id="ARBA00009981"/>
    </source>
</evidence>
<comment type="similarity">
    <text evidence="1">Belongs to the phD/YefM antitoxin family.</text>
</comment>
<proteinExistence type="inferred from homology"/>
<evidence type="ECO:0008006" key="4">
    <source>
        <dbReference type="Google" id="ProtNLM"/>
    </source>
</evidence>
<dbReference type="InterPro" id="IPR036165">
    <property type="entry name" value="YefM-like_sf"/>
</dbReference>
<organism evidence="2 3">
    <name type="scientific">Candidatus Blackburnbacteria bacterium RIFCSPHIGHO2_12_FULL_41_13b</name>
    <dbReference type="NCBI Taxonomy" id="1797517"/>
    <lineage>
        <taxon>Bacteria</taxon>
        <taxon>Candidatus Blackburniibacteriota</taxon>
    </lineage>
</organism>
<evidence type="ECO:0000313" key="3">
    <source>
        <dbReference type="Proteomes" id="UP000178272"/>
    </source>
</evidence>
<accession>A0A1G1V9P8</accession>